<dbReference type="OrthoDB" id="9773738at2"/>
<sequence>MKLHFANSAFIKAPERLVEPDGSWFQTRQLRVRYGILEHPGFGPVLIDTGYSSHLFTGARSFGLRAYAAVFDPVLEQEGEIAAVLQRLDYSVEDVRKIVVTHFHADHVSALSSLPKAQIITHRKTLTTILGQSGFANLRHGIFPELLPDDVLRRVTDIAECRVSDAPLTLGAGRDLLGDGTVIAVDLPGHAVGHFGLCFPWLDPVLLYACDVQWMRTVLDKPLPLLGRIAAHDTGAAERSSRKVAEFRNAGGRVVLCHDPALTSFDLEQPADV</sequence>
<evidence type="ECO:0000313" key="7">
    <source>
        <dbReference type="EMBL" id="SDX77130.1"/>
    </source>
</evidence>
<dbReference type="EMBL" id="FNNP01000011">
    <property type="protein sequence ID" value="SDX77130.1"/>
    <property type="molecule type" value="Genomic_DNA"/>
</dbReference>
<keyword evidence="3" id="KW-0479">Metal-binding</keyword>
<dbReference type="PANTHER" id="PTHR42978:SF2">
    <property type="entry name" value="102 KBASES UNSTABLE REGION: FROM 1 TO 119443"/>
    <property type="match status" value="1"/>
</dbReference>
<dbReference type="GO" id="GO:0016787">
    <property type="term" value="F:hydrolase activity"/>
    <property type="evidence" value="ECO:0007669"/>
    <property type="project" value="UniProtKB-KW"/>
</dbReference>
<proteinExistence type="inferred from homology"/>
<protein>
    <submittedName>
        <fullName evidence="7">Glyoxylase, beta-lactamase superfamily II</fullName>
    </submittedName>
</protein>
<dbReference type="InterPro" id="IPR036866">
    <property type="entry name" value="RibonucZ/Hydroxyglut_hydro"/>
</dbReference>
<dbReference type="SUPFAM" id="SSF56281">
    <property type="entry name" value="Metallo-hydrolase/oxidoreductase"/>
    <property type="match status" value="1"/>
</dbReference>
<evidence type="ECO:0000313" key="8">
    <source>
        <dbReference type="Proteomes" id="UP000183400"/>
    </source>
</evidence>
<dbReference type="AlphaFoldDB" id="A0A1H3EET6"/>
<evidence type="ECO:0000256" key="4">
    <source>
        <dbReference type="ARBA" id="ARBA00022801"/>
    </source>
</evidence>
<evidence type="ECO:0000259" key="6">
    <source>
        <dbReference type="SMART" id="SM00849"/>
    </source>
</evidence>
<dbReference type="Proteomes" id="UP000183400">
    <property type="component" value="Unassembled WGS sequence"/>
</dbReference>
<comment type="similarity">
    <text evidence="2">Belongs to the metallo-beta-lactamase superfamily.</text>
</comment>
<organism evidence="7 8">
    <name type="scientific">Ruegeria halocynthiae</name>
    <dbReference type="NCBI Taxonomy" id="985054"/>
    <lineage>
        <taxon>Bacteria</taxon>
        <taxon>Pseudomonadati</taxon>
        <taxon>Pseudomonadota</taxon>
        <taxon>Alphaproteobacteria</taxon>
        <taxon>Rhodobacterales</taxon>
        <taxon>Roseobacteraceae</taxon>
        <taxon>Ruegeria</taxon>
    </lineage>
</organism>
<evidence type="ECO:0000256" key="5">
    <source>
        <dbReference type="ARBA" id="ARBA00022833"/>
    </source>
</evidence>
<evidence type="ECO:0000256" key="3">
    <source>
        <dbReference type="ARBA" id="ARBA00022723"/>
    </source>
</evidence>
<dbReference type="InterPro" id="IPR001279">
    <property type="entry name" value="Metallo-B-lactamas"/>
</dbReference>
<dbReference type="STRING" id="985054.SAMN05444358_11130"/>
<comment type="cofactor">
    <cofactor evidence="1">
        <name>Zn(2+)</name>
        <dbReference type="ChEBI" id="CHEBI:29105"/>
    </cofactor>
</comment>
<evidence type="ECO:0000256" key="2">
    <source>
        <dbReference type="ARBA" id="ARBA00007749"/>
    </source>
</evidence>
<accession>A0A1H3EET6</accession>
<keyword evidence="4" id="KW-0378">Hydrolase</keyword>
<dbReference type="PANTHER" id="PTHR42978">
    <property type="entry name" value="QUORUM-QUENCHING LACTONASE YTNP-RELATED-RELATED"/>
    <property type="match status" value="1"/>
</dbReference>
<dbReference type="RefSeq" id="WP_074738777.1">
    <property type="nucleotide sequence ID" value="NZ_FNNP01000011.1"/>
</dbReference>
<keyword evidence="5" id="KW-0862">Zinc</keyword>
<keyword evidence="8" id="KW-1185">Reference proteome</keyword>
<gene>
    <name evidence="7" type="ORF">SAMN05444358_11130</name>
</gene>
<dbReference type="GO" id="GO:0046872">
    <property type="term" value="F:metal ion binding"/>
    <property type="evidence" value="ECO:0007669"/>
    <property type="project" value="UniProtKB-KW"/>
</dbReference>
<feature type="domain" description="Metallo-beta-lactamase" evidence="6">
    <location>
        <begin position="50"/>
        <end position="258"/>
    </location>
</feature>
<reference evidence="8" key="1">
    <citation type="submission" date="2016-10" db="EMBL/GenBank/DDBJ databases">
        <authorList>
            <person name="Varghese N."/>
            <person name="Submissions S."/>
        </authorList>
    </citation>
    <scope>NUCLEOTIDE SEQUENCE [LARGE SCALE GENOMIC DNA]</scope>
    <source>
        <strain evidence="8">DSM 27839</strain>
    </source>
</reference>
<dbReference type="Gene3D" id="3.60.15.10">
    <property type="entry name" value="Ribonuclease Z/Hydroxyacylglutathione hydrolase-like"/>
    <property type="match status" value="1"/>
</dbReference>
<dbReference type="Pfam" id="PF00753">
    <property type="entry name" value="Lactamase_B"/>
    <property type="match status" value="1"/>
</dbReference>
<dbReference type="InterPro" id="IPR051013">
    <property type="entry name" value="MBL_superfamily_lactonases"/>
</dbReference>
<name>A0A1H3EET6_9RHOB</name>
<dbReference type="SMART" id="SM00849">
    <property type="entry name" value="Lactamase_B"/>
    <property type="match status" value="1"/>
</dbReference>
<evidence type="ECO:0000256" key="1">
    <source>
        <dbReference type="ARBA" id="ARBA00001947"/>
    </source>
</evidence>